<evidence type="ECO:0000313" key="2">
    <source>
        <dbReference type="Proteomes" id="UP001215280"/>
    </source>
</evidence>
<protein>
    <recommendedName>
        <fullName evidence="3">F-box domain-containing protein</fullName>
    </recommendedName>
</protein>
<accession>A0AAD7ID59</accession>
<sequence>MDFESSPFKHLLHTNYVPTPDEALKIRELCADPLKELARLEAEIGQTQALLYDLQRAYRQLKTPVDAHIALLSPVRNLPPEVLQLIFVMTLSANRNAVMHASEAPLLLGRVCSGFRRIAFATPALWSSVHIVCPPMEYSESATAQTQVKRRAIENWLARSGVCPLSISLWVSREAGFGGAAVAAASPFVEAILPLSNRWRHVELRVPTDSLDSFHYLQGSDVPLLQTFAITNGGSLARDDWSANLIFLQHAPRLHTISLTHEGNVNLPPLPWAQLTSLSLAPTQEFFGLDGSMTLDILRECLNLRTCILHFPPTDQANSLPLRVFTLPNLRTLSVLATKFPATDCTVIDIFDSLVLPGLQNIEIRDVNGDLHVFPALQRLLSRSPCRLQKLTLSDITATADDLIYLLGLQSVTSLTELIVHDRGRDWRDEGGCVVSDALIRAMSYDNPLLCPNLRVLKLAQCSDFSDGALLAFLRSRRRPRGRVVQLQEAEISFDRAIEFEFDLKTEMQRLAEEGLTVTIRHEDDSWDVRVSPWEGLTS</sequence>
<organism evidence="1 2">
    <name type="scientific">Mycena maculata</name>
    <dbReference type="NCBI Taxonomy" id="230809"/>
    <lineage>
        <taxon>Eukaryota</taxon>
        <taxon>Fungi</taxon>
        <taxon>Dikarya</taxon>
        <taxon>Basidiomycota</taxon>
        <taxon>Agaricomycotina</taxon>
        <taxon>Agaricomycetes</taxon>
        <taxon>Agaricomycetidae</taxon>
        <taxon>Agaricales</taxon>
        <taxon>Marasmiineae</taxon>
        <taxon>Mycenaceae</taxon>
        <taxon>Mycena</taxon>
    </lineage>
</organism>
<evidence type="ECO:0000313" key="1">
    <source>
        <dbReference type="EMBL" id="KAJ7739650.1"/>
    </source>
</evidence>
<evidence type="ECO:0008006" key="3">
    <source>
        <dbReference type="Google" id="ProtNLM"/>
    </source>
</evidence>
<dbReference type="EMBL" id="JARJLG010000131">
    <property type="protein sequence ID" value="KAJ7739650.1"/>
    <property type="molecule type" value="Genomic_DNA"/>
</dbReference>
<reference evidence="1" key="1">
    <citation type="submission" date="2023-03" db="EMBL/GenBank/DDBJ databases">
        <title>Massive genome expansion in bonnet fungi (Mycena s.s.) driven by repeated elements and novel gene families across ecological guilds.</title>
        <authorList>
            <consortium name="Lawrence Berkeley National Laboratory"/>
            <person name="Harder C.B."/>
            <person name="Miyauchi S."/>
            <person name="Viragh M."/>
            <person name="Kuo A."/>
            <person name="Thoen E."/>
            <person name="Andreopoulos B."/>
            <person name="Lu D."/>
            <person name="Skrede I."/>
            <person name="Drula E."/>
            <person name="Henrissat B."/>
            <person name="Morin E."/>
            <person name="Kohler A."/>
            <person name="Barry K."/>
            <person name="LaButti K."/>
            <person name="Morin E."/>
            <person name="Salamov A."/>
            <person name="Lipzen A."/>
            <person name="Mereny Z."/>
            <person name="Hegedus B."/>
            <person name="Baldrian P."/>
            <person name="Stursova M."/>
            <person name="Weitz H."/>
            <person name="Taylor A."/>
            <person name="Grigoriev I.V."/>
            <person name="Nagy L.G."/>
            <person name="Martin F."/>
            <person name="Kauserud H."/>
        </authorList>
    </citation>
    <scope>NUCLEOTIDE SEQUENCE</scope>
    <source>
        <strain evidence="1">CBHHK188m</strain>
    </source>
</reference>
<comment type="caution">
    <text evidence="1">The sequence shown here is derived from an EMBL/GenBank/DDBJ whole genome shotgun (WGS) entry which is preliminary data.</text>
</comment>
<dbReference type="Gene3D" id="3.80.10.10">
    <property type="entry name" value="Ribonuclease Inhibitor"/>
    <property type="match status" value="1"/>
</dbReference>
<dbReference type="InterPro" id="IPR032675">
    <property type="entry name" value="LRR_dom_sf"/>
</dbReference>
<dbReference type="SUPFAM" id="SSF52047">
    <property type="entry name" value="RNI-like"/>
    <property type="match status" value="1"/>
</dbReference>
<dbReference type="Proteomes" id="UP001215280">
    <property type="component" value="Unassembled WGS sequence"/>
</dbReference>
<dbReference type="AlphaFoldDB" id="A0AAD7ID59"/>
<keyword evidence="2" id="KW-1185">Reference proteome</keyword>
<name>A0AAD7ID59_9AGAR</name>
<proteinExistence type="predicted"/>
<gene>
    <name evidence="1" type="ORF">DFH07DRAFT_839985</name>
</gene>